<dbReference type="Pfam" id="PF13640">
    <property type="entry name" value="2OG-FeII_Oxy_3"/>
    <property type="match status" value="1"/>
</dbReference>
<proteinExistence type="predicted"/>
<accession>A0A813I9L6</accession>
<comment type="caution">
    <text evidence="8">The sequence shown here is derived from an EMBL/GenBank/DDBJ whole genome shotgun (WGS) entry which is preliminary data.</text>
</comment>
<dbReference type="SMART" id="SM00702">
    <property type="entry name" value="P4Hc"/>
    <property type="match status" value="1"/>
</dbReference>
<keyword evidence="6" id="KW-0812">Transmembrane</keyword>
<dbReference type="PANTHER" id="PTHR10869:SF229">
    <property type="entry name" value="PROLYL 4-HYDROXYLASE ALPHA SUBUNIT DOMAIN-CONTAINING PROTEIN"/>
    <property type="match status" value="1"/>
</dbReference>
<evidence type="ECO:0000256" key="5">
    <source>
        <dbReference type="ARBA" id="ARBA00023004"/>
    </source>
</evidence>
<dbReference type="InterPro" id="IPR045054">
    <property type="entry name" value="P4HA-like"/>
</dbReference>
<keyword evidence="6" id="KW-1133">Transmembrane helix</keyword>
<dbReference type="Gene3D" id="2.60.120.620">
    <property type="entry name" value="q2cbj1_9rhob like domain"/>
    <property type="match status" value="1"/>
</dbReference>
<dbReference type="InterPro" id="IPR006620">
    <property type="entry name" value="Pro_4_hyd_alph"/>
</dbReference>
<gene>
    <name evidence="8" type="ORF">PGLA2088_LOCUS5655</name>
</gene>
<evidence type="ECO:0000259" key="7">
    <source>
        <dbReference type="PROSITE" id="PS51471"/>
    </source>
</evidence>
<organism evidence="8 9">
    <name type="scientific">Polarella glacialis</name>
    <name type="common">Dinoflagellate</name>
    <dbReference type="NCBI Taxonomy" id="89957"/>
    <lineage>
        <taxon>Eukaryota</taxon>
        <taxon>Sar</taxon>
        <taxon>Alveolata</taxon>
        <taxon>Dinophyceae</taxon>
        <taxon>Suessiales</taxon>
        <taxon>Suessiaceae</taxon>
        <taxon>Polarella</taxon>
    </lineage>
</organism>
<keyword evidence="2" id="KW-0479">Metal-binding</keyword>
<keyword evidence="6" id="KW-0472">Membrane</keyword>
<dbReference type="InterPro" id="IPR005123">
    <property type="entry name" value="Oxoglu/Fe-dep_dioxygenase_dom"/>
</dbReference>
<keyword evidence="5" id="KW-0408">Iron</keyword>
<sequence length="521" mass="57728">MSSCSNERAQALQRGRLAARRRTTPFFVLIMVVAAVVGVAAILCLDGSQAFSLSPSVVPKVSARTTSLARLVLAAEGASAAAKPTLSGCRQDLQALCKTQPRVGYHFRKFLQEQGSTYQGYQLFKVPEATVQQFLALHARGALEQFEVASADALAKLDAVKDDDAFAYWQWHETIVQEAFGTKRPDGVPAQVVHKFLETFQAGGFERVDMGSDSQVAEVRAFQKTKGGSGHDIWREFCRSHRGQENNFDPKSWPAEHLRRFLDKSKAASSRRPARAKDLPLTKEGCLEEVLAKLVTSHVPVMPAPEVKARMQLLHADPAVFLIPDFWPKEACQRLINAANSSGEIRQSSITGQGIYAGEERQIRTSGSVVMKPEMARRYNAEDLVRRLIRDLVGTLGVGCAGAGQVSKLLTSEYPQVVRYERGQYFTDHEDAFAASKARVDNYQRRVTLLVYLNDVEKGGATRFPKLGFQVKPRQGQALLFFPSFANGRPDPRTLHSAEAAEDEKWIAQVWIGSPMPSHRR</sequence>
<evidence type="ECO:0000256" key="2">
    <source>
        <dbReference type="ARBA" id="ARBA00022723"/>
    </source>
</evidence>
<evidence type="ECO:0000313" key="9">
    <source>
        <dbReference type="Proteomes" id="UP000626109"/>
    </source>
</evidence>
<feature type="domain" description="Fe2OG dioxygenase" evidence="7">
    <location>
        <begin position="411"/>
        <end position="514"/>
    </location>
</feature>
<keyword evidence="3" id="KW-0223">Dioxygenase</keyword>
<evidence type="ECO:0000256" key="6">
    <source>
        <dbReference type="SAM" id="Phobius"/>
    </source>
</evidence>
<reference evidence="8" key="1">
    <citation type="submission" date="2021-02" db="EMBL/GenBank/DDBJ databases">
        <authorList>
            <person name="Dougan E. K."/>
            <person name="Rhodes N."/>
            <person name="Thang M."/>
            <person name="Chan C."/>
        </authorList>
    </citation>
    <scope>NUCLEOTIDE SEQUENCE</scope>
</reference>
<dbReference type="InterPro" id="IPR044862">
    <property type="entry name" value="Pro_4_hyd_alph_FE2OG_OXY"/>
</dbReference>
<feature type="transmembrane region" description="Helical" evidence="6">
    <location>
        <begin position="24"/>
        <end position="43"/>
    </location>
</feature>
<dbReference type="GO" id="GO:0031418">
    <property type="term" value="F:L-ascorbic acid binding"/>
    <property type="evidence" value="ECO:0007669"/>
    <property type="project" value="InterPro"/>
</dbReference>
<evidence type="ECO:0000256" key="4">
    <source>
        <dbReference type="ARBA" id="ARBA00023002"/>
    </source>
</evidence>
<evidence type="ECO:0000313" key="8">
    <source>
        <dbReference type="EMBL" id="CAE8647415.1"/>
    </source>
</evidence>
<dbReference type="PANTHER" id="PTHR10869">
    <property type="entry name" value="PROLYL 4-HYDROXYLASE ALPHA SUBUNIT"/>
    <property type="match status" value="1"/>
</dbReference>
<dbReference type="EMBL" id="CAJNNW010005428">
    <property type="protein sequence ID" value="CAE8647415.1"/>
    <property type="molecule type" value="Genomic_DNA"/>
</dbReference>
<comment type="cofactor">
    <cofactor evidence="1">
        <name>L-ascorbate</name>
        <dbReference type="ChEBI" id="CHEBI:38290"/>
    </cofactor>
</comment>
<name>A0A813I9L6_POLGL</name>
<dbReference type="GO" id="GO:0004656">
    <property type="term" value="F:procollagen-proline 4-dioxygenase activity"/>
    <property type="evidence" value="ECO:0007669"/>
    <property type="project" value="TreeGrafter"/>
</dbReference>
<protein>
    <recommendedName>
        <fullName evidence="7">Fe2OG dioxygenase domain-containing protein</fullName>
    </recommendedName>
</protein>
<evidence type="ECO:0000256" key="3">
    <source>
        <dbReference type="ARBA" id="ARBA00022964"/>
    </source>
</evidence>
<dbReference type="Proteomes" id="UP000626109">
    <property type="component" value="Unassembled WGS sequence"/>
</dbReference>
<dbReference type="AlphaFoldDB" id="A0A813I9L6"/>
<keyword evidence="4" id="KW-0560">Oxidoreductase</keyword>
<dbReference type="PROSITE" id="PS51471">
    <property type="entry name" value="FE2OG_OXY"/>
    <property type="match status" value="1"/>
</dbReference>
<evidence type="ECO:0000256" key="1">
    <source>
        <dbReference type="ARBA" id="ARBA00001961"/>
    </source>
</evidence>
<dbReference type="GO" id="GO:0005783">
    <property type="term" value="C:endoplasmic reticulum"/>
    <property type="evidence" value="ECO:0007669"/>
    <property type="project" value="TreeGrafter"/>
</dbReference>
<dbReference type="GO" id="GO:0005506">
    <property type="term" value="F:iron ion binding"/>
    <property type="evidence" value="ECO:0007669"/>
    <property type="project" value="InterPro"/>
</dbReference>